<dbReference type="SUPFAM" id="SSF53448">
    <property type="entry name" value="Nucleotide-diphospho-sugar transferases"/>
    <property type="match status" value="1"/>
</dbReference>
<dbReference type="STRING" id="55802.TBCH5v1_2651"/>
<dbReference type="GO" id="GO:0050504">
    <property type="term" value="F:mannosyl-3-phosphoglycerate synthase activity"/>
    <property type="evidence" value="ECO:0007669"/>
    <property type="project" value="UniProtKB-UniRule"/>
</dbReference>
<dbReference type="CDD" id="cd00761">
    <property type="entry name" value="Glyco_tranf_GTA_type"/>
    <property type="match status" value="1"/>
</dbReference>
<reference evidence="2 3" key="1">
    <citation type="journal article" date="2016" name="Genome Announc.">
        <title>Complete genome sequence of the hyperthermophilic and piezophilic archaeon Thermococcus barophilus Ch5, capable of growth at the expense of hydrogenogenesis from carbon monoxide and formate.</title>
        <authorList>
            <person name="Oger P."/>
            <person name="Sokolova T.G."/>
            <person name="Kozhevnikova D.A."/>
            <person name="Taranov E.A."/>
            <person name="Vannier P."/>
            <person name="Lee H.S."/>
            <person name="Kwon K.K."/>
            <person name="Kang S.G."/>
            <person name="Lee J.H."/>
            <person name="Bonch-Osmolovskaya E.A."/>
            <person name="Lebedinsky A.V."/>
        </authorList>
    </citation>
    <scope>NUCLEOTIDE SEQUENCE [LARGE SCALE GENOMIC DNA]</scope>
    <source>
        <strain evidence="3">Ch5</strain>
    </source>
</reference>
<dbReference type="EC" id="2.4.1.217" evidence="1"/>
<evidence type="ECO:0000313" key="3">
    <source>
        <dbReference type="Proteomes" id="UP000066042"/>
    </source>
</evidence>
<dbReference type="GeneID" id="26137855"/>
<organism evidence="2 3">
    <name type="scientific">Thermococcus barophilus</name>
    <dbReference type="NCBI Taxonomy" id="55802"/>
    <lineage>
        <taxon>Archaea</taxon>
        <taxon>Methanobacteriati</taxon>
        <taxon>Methanobacteriota</taxon>
        <taxon>Thermococci</taxon>
        <taxon>Thermococcales</taxon>
        <taxon>Thermococcaceae</taxon>
        <taxon>Thermococcus</taxon>
    </lineage>
</organism>
<keyword evidence="2" id="KW-0328">Glycosyltransferase</keyword>
<dbReference type="EMBL" id="CP013050">
    <property type="protein sequence ID" value="ALM76539.1"/>
    <property type="molecule type" value="Genomic_DNA"/>
</dbReference>
<protein>
    <recommendedName>
        <fullName evidence="1">Mannosyl-3-phosphoglycerate synthase</fullName>
        <ecNumber evidence="1">2.4.1.217</ecNumber>
    </recommendedName>
</protein>
<gene>
    <name evidence="2" type="ORF">TBCH5v1_2651</name>
</gene>
<dbReference type="Proteomes" id="UP000066042">
    <property type="component" value="Chromosome"/>
</dbReference>
<dbReference type="RefSeq" id="WP_056934900.1">
    <property type="nucleotide sequence ID" value="NZ_CP013050.1"/>
</dbReference>
<dbReference type="GO" id="GO:0051479">
    <property type="term" value="P:mannosylglycerate biosynthetic process"/>
    <property type="evidence" value="ECO:0007669"/>
    <property type="project" value="InterPro"/>
</dbReference>
<name>A0A0S1XFJ8_THEBA</name>
<dbReference type="PATRIC" id="fig|55802.8.peg.2637"/>
<dbReference type="Gene3D" id="3.90.550.10">
    <property type="entry name" value="Spore Coat Polysaccharide Biosynthesis Protein SpsA, Chain A"/>
    <property type="match status" value="1"/>
</dbReference>
<dbReference type="Pfam" id="PF09488">
    <property type="entry name" value="Osmo_MPGsynth"/>
    <property type="match status" value="1"/>
</dbReference>
<dbReference type="InterPro" id="IPR029044">
    <property type="entry name" value="Nucleotide-diphossugar_trans"/>
</dbReference>
<dbReference type="InterPro" id="IPR012812">
    <property type="entry name" value="Osmo_MPG_synth"/>
</dbReference>
<dbReference type="NCBIfam" id="TIGR02460">
    <property type="entry name" value="osmo_MPGsynth"/>
    <property type="match status" value="1"/>
</dbReference>
<evidence type="ECO:0000313" key="2">
    <source>
        <dbReference type="EMBL" id="ALM76539.1"/>
    </source>
</evidence>
<proteinExistence type="predicted"/>
<keyword evidence="2" id="KW-0808">Transferase</keyword>
<sequence>MLLEAPVYKEIFGAVKIYELQKLLKMDTETEEVPMFTVTNIPREDIYRTLGELAVVVPMKNEKLHLVDGVLKAIPHKCPIIIVSNSKREGPNRYRQEVDLVRHFYNLTHSRIIMVHQKDAGIAKAFEKVGYTAILDENGNVRSGKGEGMVIGILLAKAIGAKYVGFVDADNYIPGAVNEYVKDYAAGFLMSESEYTMVRLHWRHKPKVTKGSLYFKKWGRVSEITNRYLNQLISEQTAFETTIMVTGNAGEHAMTMKLAEIMPFSTGYSIEPYEIVYLLERFGRWEGVEEYQDVFDQGVEIFQIETLNPHFHEDKGQRHVKEMILMSLATIYHSSLASDGLRKKIIEDLRMHNIIGENEEPPKPTVMPPVKDVDVKKWIKIVENHSETLLKLGL</sequence>
<dbReference type="GO" id="GO:0005737">
    <property type="term" value="C:cytoplasm"/>
    <property type="evidence" value="ECO:0007669"/>
    <property type="project" value="InterPro"/>
</dbReference>
<dbReference type="AlphaFoldDB" id="A0A0S1XFJ8"/>
<accession>A0A0S1XFJ8</accession>
<evidence type="ECO:0000256" key="1">
    <source>
        <dbReference type="NCBIfam" id="TIGR02460"/>
    </source>
</evidence>